<dbReference type="WBParaSite" id="Hba_14433">
    <property type="protein sequence ID" value="Hba_14433"/>
    <property type="gene ID" value="Hba_14433"/>
</dbReference>
<dbReference type="Proteomes" id="UP000095283">
    <property type="component" value="Unplaced"/>
</dbReference>
<accession>A0A1I7XA87</accession>
<evidence type="ECO:0000313" key="1">
    <source>
        <dbReference type="Proteomes" id="UP000095283"/>
    </source>
</evidence>
<evidence type="ECO:0000313" key="2">
    <source>
        <dbReference type="WBParaSite" id="Hba_14433"/>
    </source>
</evidence>
<reference evidence="2" key="1">
    <citation type="submission" date="2016-11" db="UniProtKB">
        <authorList>
            <consortium name="WormBaseParasite"/>
        </authorList>
    </citation>
    <scope>IDENTIFICATION</scope>
</reference>
<sequence>MVLSSIIAFHRNYGQHTSLESADDERN</sequence>
<dbReference type="AlphaFoldDB" id="A0A1I7XA87"/>
<organism evidence="1 2">
    <name type="scientific">Heterorhabditis bacteriophora</name>
    <name type="common">Entomopathogenic nematode worm</name>
    <dbReference type="NCBI Taxonomy" id="37862"/>
    <lineage>
        <taxon>Eukaryota</taxon>
        <taxon>Metazoa</taxon>
        <taxon>Ecdysozoa</taxon>
        <taxon>Nematoda</taxon>
        <taxon>Chromadorea</taxon>
        <taxon>Rhabditida</taxon>
        <taxon>Rhabditina</taxon>
        <taxon>Rhabditomorpha</taxon>
        <taxon>Strongyloidea</taxon>
        <taxon>Heterorhabditidae</taxon>
        <taxon>Heterorhabditis</taxon>
    </lineage>
</organism>
<keyword evidence="1" id="KW-1185">Reference proteome</keyword>
<name>A0A1I7XA87_HETBA</name>
<proteinExistence type="predicted"/>
<protein>
    <submittedName>
        <fullName evidence="2">Uncharacterized protein</fullName>
    </submittedName>
</protein>